<gene>
    <name evidence="9" type="ORF">C4520_10860</name>
</gene>
<evidence type="ECO:0000256" key="4">
    <source>
        <dbReference type="ARBA" id="ARBA00022692"/>
    </source>
</evidence>
<dbReference type="SUPFAM" id="SSF53448">
    <property type="entry name" value="Nucleotide-diphospho-sugar transferases"/>
    <property type="match status" value="1"/>
</dbReference>
<dbReference type="InterPro" id="IPR029044">
    <property type="entry name" value="Nucleotide-diphossugar_trans"/>
</dbReference>
<name>A0A3A4NUI7_ABYX5</name>
<feature type="domain" description="Glycosyltransferase 2-like" evidence="8">
    <location>
        <begin position="14"/>
        <end position="174"/>
    </location>
</feature>
<dbReference type="GO" id="GO:0005886">
    <property type="term" value="C:plasma membrane"/>
    <property type="evidence" value="ECO:0007669"/>
    <property type="project" value="TreeGrafter"/>
</dbReference>
<dbReference type="InterPro" id="IPR001173">
    <property type="entry name" value="Glyco_trans_2-like"/>
</dbReference>
<accession>A0A3A4NUI7</accession>
<dbReference type="CDD" id="cd04187">
    <property type="entry name" value="DPM1_like_bac"/>
    <property type="match status" value="1"/>
</dbReference>
<keyword evidence="5" id="KW-0448">Lipopolysaccharide biosynthesis</keyword>
<dbReference type="PANTHER" id="PTHR48090">
    <property type="entry name" value="UNDECAPRENYL-PHOSPHATE 4-DEOXY-4-FORMAMIDO-L-ARABINOSE TRANSFERASE-RELATED"/>
    <property type="match status" value="1"/>
</dbReference>
<dbReference type="GO" id="GO:0099621">
    <property type="term" value="F:undecaprenyl-phosphate 4-deoxy-4-formamido-L-arabinose transferase activity"/>
    <property type="evidence" value="ECO:0007669"/>
    <property type="project" value="TreeGrafter"/>
</dbReference>
<evidence type="ECO:0000256" key="2">
    <source>
        <dbReference type="ARBA" id="ARBA00022676"/>
    </source>
</evidence>
<evidence type="ECO:0000313" key="10">
    <source>
        <dbReference type="Proteomes" id="UP000265882"/>
    </source>
</evidence>
<keyword evidence="3 9" id="KW-0808">Transferase</keyword>
<dbReference type="Pfam" id="PF00535">
    <property type="entry name" value="Glycos_transf_2"/>
    <property type="match status" value="1"/>
</dbReference>
<evidence type="ECO:0000256" key="1">
    <source>
        <dbReference type="ARBA" id="ARBA00022475"/>
    </source>
</evidence>
<dbReference type="AlphaFoldDB" id="A0A3A4NUI7"/>
<keyword evidence="7" id="KW-0472">Membrane</keyword>
<reference evidence="9 10" key="1">
    <citation type="journal article" date="2017" name="ISME J.">
        <title>Energy and carbon metabolisms in a deep terrestrial subsurface fluid microbial community.</title>
        <authorList>
            <person name="Momper L."/>
            <person name="Jungbluth S.P."/>
            <person name="Lee M.D."/>
            <person name="Amend J.P."/>
        </authorList>
    </citation>
    <scope>NUCLEOTIDE SEQUENCE [LARGE SCALE GENOMIC DNA]</scope>
    <source>
        <strain evidence="9">SURF_5</strain>
    </source>
</reference>
<protein>
    <submittedName>
        <fullName evidence="9">Glycosyltransferase</fullName>
    </submittedName>
</protein>
<keyword evidence="6" id="KW-1133">Transmembrane helix</keyword>
<organism evidence="9 10">
    <name type="scientific">Abyssobacteria bacterium (strain SURF_5)</name>
    <dbReference type="NCBI Taxonomy" id="2093360"/>
    <lineage>
        <taxon>Bacteria</taxon>
        <taxon>Pseudomonadati</taxon>
        <taxon>Candidatus Hydrogenedentota</taxon>
        <taxon>Candidatus Abyssobacteria</taxon>
    </lineage>
</organism>
<dbReference type="Gene3D" id="3.90.550.10">
    <property type="entry name" value="Spore Coat Polysaccharide Biosynthesis Protein SpsA, Chain A"/>
    <property type="match status" value="1"/>
</dbReference>
<dbReference type="InterPro" id="IPR050256">
    <property type="entry name" value="Glycosyltransferase_2"/>
</dbReference>
<dbReference type="EMBL" id="QZKU01000074">
    <property type="protein sequence ID" value="RJP20760.1"/>
    <property type="molecule type" value="Genomic_DNA"/>
</dbReference>
<keyword evidence="4" id="KW-0812">Transmembrane</keyword>
<proteinExistence type="predicted"/>
<dbReference type="PANTHER" id="PTHR48090:SF3">
    <property type="entry name" value="UNDECAPRENYL-PHOSPHATE 4-DEOXY-4-FORMAMIDO-L-ARABINOSE TRANSFERASE"/>
    <property type="match status" value="1"/>
</dbReference>
<keyword evidence="2" id="KW-0328">Glycosyltransferase</keyword>
<dbReference type="GO" id="GO:0009103">
    <property type="term" value="P:lipopolysaccharide biosynthetic process"/>
    <property type="evidence" value="ECO:0007669"/>
    <property type="project" value="UniProtKB-KW"/>
</dbReference>
<keyword evidence="1" id="KW-1003">Cell membrane</keyword>
<sequence>MHGTRNEGRANMISVIIPAYNEFESLRPLTVELLQTMRDLGEDFEILFVDDGSTDATREVLRSLAGEFDEVRFIGFRKNCGQTSAMAAGFKCARGNILVTLDADMQNDPADIPGLLEKLEDYDVVCGWRRKRRDSIVRRISSRVANSVRNKLSDEQIVDVGCSLKAYKRECVEQLKLFEGMHRFLPTLVKLEGYRVVEVPVNHRERRMGVSKYGIRNRIMKAFIDLLAVRWMKRRHIRYEIEEEG</sequence>
<evidence type="ECO:0000313" key="9">
    <source>
        <dbReference type="EMBL" id="RJP20760.1"/>
    </source>
</evidence>
<evidence type="ECO:0000256" key="3">
    <source>
        <dbReference type="ARBA" id="ARBA00022679"/>
    </source>
</evidence>
<dbReference type="Proteomes" id="UP000265882">
    <property type="component" value="Unassembled WGS sequence"/>
</dbReference>
<comment type="caution">
    <text evidence="9">The sequence shown here is derived from an EMBL/GenBank/DDBJ whole genome shotgun (WGS) entry which is preliminary data.</text>
</comment>
<evidence type="ECO:0000256" key="6">
    <source>
        <dbReference type="ARBA" id="ARBA00022989"/>
    </source>
</evidence>
<evidence type="ECO:0000256" key="7">
    <source>
        <dbReference type="ARBA" id="ARBA00023136"/>
    </source>
</evidence>
<evidence type="ECO:0000256" key="5">
    <source>
        <dbReference type="ARBA" id="ARBA00022985"/>
    </source>
</evidence>
<evidence type="ECO:0000259" key="8">
    <source>
        <dbReference type="Pfam" id="PF00535"/>
    </source>
</evidence>